<evidence type="ECO:0000313" key="3">
    <source>
        <dbReference type="EMBL" id="KAJ6446099.1"/>
    </source>
</evidence>
<keyword evidence="2" id="KW-1133">Transmembrane helix</keyword>
<feature type="compositionally biased region" description="Polar residues" evidence="1">
    <location>
        <begin position="391"/>
        <end position="409"/>
    </location>
</feature>
<accession>A0AB34G3S6</accession>
<feature type="region of interest" description="Disordered" evidence="1">
    <location>
        <begin position="361"/>
        <end position="444"/>
    </location>
</feature>
<feature type="compositionally biased region" description="Polar residues" evidence="1">
    <location>
        <begin position="226"/>
        <end position="235"/>
    </location>
</feature>
<evidence type="ECO:0000313" key="4">
    <source>
        <dbReference type="Proteomes" id="UP001163105"/>
    </source>
</evidence>
<feature type="region of interest" description="Disordered" evidence="1">
    <location>
        <begin position="221"/>
        <end position="258"/>
    </location>
</feature>
<protein>
    <submittedName>
        <fullName evidence="3">Uncharacterized protein</fullName>
    </submittedName>
</protein>
<reference evidence="3" key="1">
    <citation type="submission" date="2023-01" db="EMBL/GenBank/DDBJ databases">
        <title>The growth and conidiation of Purpureocillium lavendulum are regulated by nitrogen source and histone H3K14 acetylation.</title>
        <authorList>
            <person name="Tang P."/>
            <person name="Han J."/>
            <person name="Zhang C."/>
            <person name="Tang P."/>
            <person name="Qi F."/>
            <person name="Zhang K."/>
            <person name="Liang L."/>
        </authorList>
    </citation>
    <scope>NUCLEOTIDE SEQUENCE</scope>
    <source>
        <strain evidence="3">YMF1.00683</strain>
    </source>
</reference>
<feature type="transmembrane region" description="Helical" evidence="2">
    <location>
        <begin position="267"/>
        <end position="290"/>
    </location>
</feature>
<dbReference type="Proteomes" id="UP001163105">
    <property type="component" value="Unassembled WGS sequence"/>
</dbReference>
<feature type="compositionally biased region" description="Polar residues" evidence="1">
    <location>
        <begin position="31"/>
        <end position="46"/>
    </location>
</feature>
<gene>
    <name evidence="3" type="ORF">O9K51_00866</name>
</gene>
<dbReference type="AlphaFoldDB" id="A0AB34G3S6"/>
<proteinExistence type="predicted"/>
<evidence type="ECO:0000256" key="2">
    <source>
        <dbReference type="SAM" id="Phobius"/>
    </source>
</evidence>
<name>A0AB34G3S6_9HYPO</name>
<comment type="caution">
    <text evidence="3">The sequence shown here is derived from an EMBL/GenBank/DDBJ whole genome shotgun (WGS) entry which is preliminary data.</text>
</comment>
<keyword evidence="2" id="KW-0812">Transmembrane</keyword>
<feature type="compositionally biased region" description="Basic and acidic residues" evidence="1">
    <location>
        <begin position="422"/>
        <end position="444"/>
    </location>
</feature>
<keyword evidence="2" id="KW-0472">Membrane</keyword>
<feature type="compositionally biased region" description="Low complexity" evidence="1">
    <location>
        <begin position="47"/>
        <end position="64"/>
    </location>
</feature>
<dbReference type="PANTHER" id="PTHR16861">
    <property type="entry name" value="GLYCOPROTEIN 38"/>
    <property type="match status" value="1"/>
</dbReference>
<dbReference type="PANTHER" id="PTHR16861:SF4">
    <property type="entry name" value="SH3 DOMAIN PROTEIN (AFU_ORTHOLOGUE AFUA_1G13610)"/>
    <property type="match status" value="1"/>
</dbReference>
<feature type="region of interest" description="Disordered" evidence="1">
    <location>
        <begin position="324"/>
        <end position="344"/>
    </location>
</feature>
<dbReference type="EMBL" id="JAQHRD010000001">
    <property type="protein sequence ID" value="KAJ6446099.1"/>
    <property type="molecule type" value="Genomic_DNA"/>
</dbReference>
<keyword evidence="4" id="KW-1185">Reference proteome</keyword>
<feature type="region of interest" description="Disordered" evidence="1">
    <location>
        <begin position="27"/>
        <end position="64"/>
    </location>
</feature>
<organism evidence="3 4">
    <name type="scientific">Purpureocillium lavendulum</name>
    <dbReference type="NCBI Taxonomy" id="1247861"/>
    <lineage>
        <taxon>Eukaryota</taxon>
        <taxon>Fungi</taxon>
        <taxon>Dikarya</taxon>
        <taxon>Ascomycota</taxon>
        <taxon>Pezizomycotina</taxon>
        <taxon>Sordariomycetes</taxon>
        <taxon>Hypocreomycetidae</taxon>
        <taxon>Hypocreales</taxon>
        <taxon>Ophiocordycipitaceae</taxon>
        <taxon>Purpureocillium</taxon>
    </lineage>
</organism>
<sequence>MDMPAGQIAQMDAREFARESSTWAAGGQQFPFASSTPTGNMGPQVQSPAPTAASSSATTSSTPAVQFEMPVKKPQDRIFNLQQQTQHDLNYYHNEGVSLDYVQWLSRSNGSSVYQRIALAKYNSNLLQPSQPQGLLEWQKHGVRLLLDNLSISTASTKSGMSLRSESDSPYGKQMVIRVGWTQAQTQGYSQSGVFTVVQNVDDPNLEILVGQWLDESDGVSAPDTIISTGGTSSLAPAATEPPPGDPGTQPGNGIDSGGGGGLSAGAIAGIAVGGAVVLILICALAWFLLRRRRRSRDQHAGDYKPGHHTPNAAYLEDKDLHTGQVADSPRSPYSEDGQGVPRLAPLPAAATAPLAVHGHATGDDTAEYRNSATAASFDPYRRSDAAGSRGNLTDTDARSTQTPQNVSRNVAHLVEDGMTEDEIRRLEEEERQLDAEIERAGRR</sequence>
<evidence type="ECO:0000256" key="1">
    <source>
        <dbReference type="SAM" id="MobiDB-lite"/>
    </source>
</evidence>